<protein>
    <submittedName>
        <fullName evidence="12">Mtm1 protein</fullName>
    </submittedName>
</protein>
<keyword evidence="7" id="KW-1133">Transmembrane helix</keyword>
<organism evidence="12 13">
    <name type="scientific">Saccharomycopsis crataegensis</name>
    <dbReference type="NCBI Taxonomy" id="43959"/>
    <lineage>
        <taxon>Eukaryota</taxon>
        <taxon>Fungi</taxon>
        <taxon>Dikarya</taxon>
        <taxon>Ascomycota</taxon>
        <taxon>Saccharomycotina</taxon>
        <taxon>Saccharomycetes</taxon>
        <taxon>Saccharomycopsidaceae</taxon>
        <taxon>Saccharomycopsis</taxon>
    </lineage>
</organism>
<keyword evidence="13" id="KW-1185">Reference proteome</keyword>
<evidence type="ECO:0000256" key="1">
    <source>
        <dbReference type="ARBA" id="ARBA00004448"/>
    </source>
</evidence>
<accession>A0AAV5QDM6</accession>
<dbReference type="Pfam" id="PF00153">
    <property type="entry name" value="Mito_carr"/>
    <property type="match status" value="3"/>
</dbReference>
<dbReference type="EMBL" id="BTFZ01000001">
    <property type="protein sequence ID" value="GMM32928.1"/>
    <property type="molecule type" value="Genomic_DNA"/>
</dbReference>
<dbReference type="PANTHER" id="PTHR45760:SF2">
    <property type="entry name" value="FI19922P1-RELATED"/>
    <property type="match status" value="1"/>
</dbReference>
<evidence type="ECO:0000256" key="8">
    <source>
        <dbReference type="ARBA" id="ARBA00023128"/>
    </source>
</evidence>
<keyword evidence="4 10" id="KW-0812">Transmembrane</keyword>
<gene>
    <name evidence="12" type="ORF">DASC09_002530</name>
</gene>
<dbReference type="Proteomes" id="UP001360560">
    <property type="component" value="Unassembled WGS sequence"/>
</dbReference>
<evidence type="ECO:0000256" key="2">
    <source>
        <dbReference type="ARBA" id="ARBA00006375"/>
    </source>
</evidence>
<dbReference type="InterPro" id="IPR023395">
    <property type="entry name" value="MCP_dom_sf"/>
</dbReference>
<evidence type="ECO:0000256" key="4">
    <source>
        <dbReference type="ARBA" id="ARBA00022692"/>
    </source>
</evidence>
<comment type="caution">
    <text evidence="12">The sequence shown here is derived from an EMBL/GenBank/DDBJ whole genome shotgun (WGS) entry which is preliminary data.</text>
</comment>
<evidence type="ECO:0000313" key="12">
    <source>
        <dbReference type="EMBL" id="GMM32928.1"/>
    </source>
</evidence>
<evidence type="ECO:0000256" key="11">
    <source>
        <dbReference type="RuleBase" id="RU000488"/>
    </source>
</evidence>
<keyword evidence="8" id="KW-0496">Mitochondrion</keyword>
<keyword evidence="6" id="KW-0999">Mitochondrion inner membrane</keyword>
<dbReference type="Gene3D" id="1.50.40.10">
    <property type="entry name" value="Mitochondrial carrier domain"/>
    <property type="match status" value="2"/>
</dbReference>
<evidence type="ECO:0000256" key="7">
    <source>
        <dbReference type="ARBA" id="ARBA00022989"/>
    </source>
</evidence>
<comment type="subcellular location">
    <subcellularLocation>
        <location evidence="1">Mitochondrion inner membrane</location>
        <topology evidence="1">Multi-pass membrane protein</topology>
    </subcellularLocation>
</comment>
<dbReference type="GO" id="GO:0005743">
    <property type="term" value="C:mitochondrial inner membrane"/>
    <property type="evidence" value="ECO:0007669"/>
    <property type="project" value="UniProtKB-SubCell"/>
</dbReference>
<keyword evidence="9 10" id="KW-0472">Membrane</keyword>
<reference evidence="12 13" key="1">
    <citation type="journal article" date="2023" name="Elife">
        <title>Identification of key yeast species and microbe-microbe interactions impacting larval growth of Drosophila in the wild.</title>
        <authorList>
            <person name="Mure A."/>
            <person name="Sugiura Y."/>
            <person name="Maeda R."/>
            <person name="Honda K."/>
            <person name="Sakurai N."/>
            <person name="Takahashi Y."/>
            <person name="Watada M."/>
            <person name="Katoh T."/>
            <person name="Gotoh A."/>
            <person name="Gotoh Y."/>
            <person name="Taniguchi I."/>
            <person name="Nakamura K."/>
            <person name="Hayashi T."/>
            <person name="Katayama T."/>
            <person name="Uemura T."/>
            <person name="Hattori Y."/>
        </authorList>
    </citation>
    <scope>NUCLEOTIDE SEQUENCE [LARGE SCALE GENOMIC DNA]</scope>
    <source>
        <strain evidence="12 13">SC-9</strain>
    </source>
</reference>
<evidence type="ECO:0000313" key="13">
    <source>
        <dbReference type="Proteomes" id="UP001360560"/>
    </source>
</evidence>
<keyword evidence="5" id="KW-0677">Repeat</keyword>
<dbReference type="RefSeq" id="XP_064849928.1">
    <property type="nucleotide sequence ID" value="XM_064993856.1"/>
</dbReference>
<feature type="repeat" description="Solcar" evidence="10">
    <location>
        <begin position="247"/>
        <end position="349"/>
    </location>
</feature>
<evidence type="ECO:0000256" key="3">
    <source>
        <dbReference type="ARBA" id="ARBA00022448"/>
    </source>
</evidence>
<dbReference type="PROSITE" id="PS50920">
    <property type="entry name" value="SOLCAR"/>
    <property type="match status" value="3"/>
</dbReference>
<dbReference type="InterPro" id="IPR018108">
    <property type="entry name" value="MCP_transmembrane"/>
</dbReference>
<sequence>MASSSPGNNEFQITAFQRMLSACAGSIINSLVVTPFDVVRIRLQQQQLLEPSQSVAVPTGCCRTQPVFWLSPVDCSSPCATVQPSTVKLTGTWQGLKFIGINEGITSLWKGVSLALFIAIPGNMVYFAGYDHLKSNIPFIPSYFTPLVSGAIARTGAVIAIAPIELVKTRFQAMPSSSSSSSSSSSPLTTLLKDTIHAVRVRGLGQLFKGLELTLWRDVPFSAIYWASYEFFKHRLSLLNRINNSSDVAFVSFLSGSLSGTIAAIATNPFDVGKTRLQVAADEPADTAGVRNTLIKRLRKKRPSMFKFLGDIAKNEGVGALYVGLTPRILKIAPSCAVMISSYEISKHYFAKQYYIQNRKLG</sequence>
<dbReference type="PANTHER" id="PTHR45760">
    <property type="entry name" value="FI19922P1-RELATED"/>
    <property type="match status" value="1"/>
</dbReference>
<dbReference type="SUPFAM" id="SSF103506">
    <property type="entry name" value="Mitochondrial carrier"/>
    <property type="match status" value="1"/>
</dbReference>
<evidence type="ECO:0000256" key="9">
    <source>
        <dbReference type="ARBA" id="ARBA00023136"/>
    </source>
</evidence>
<feature type="repeat" description="Solcar" evidence="10">
    <location>
        <begin position="141"/>
        <end position="235"/>
    </location>
</feature>
<comment type="similarity">
    <text evidence="2 11">Belongs to the mitochondrial carrier (TC 2.A.29) family.</text>
</comment>
<dbReference type="InterPro" id="IPR045315">
    <property type="entry name" value="Mtm1-like"/>
</dbReference>
<dbReference type="GeneID" id="90070907"/>
<name>A0AAV5QDM6_9ASCO</name>
<dbReference type="GO" id="GO:1990542">
    <property type="term" value="P:mitochondrial transmembrane transport"/>
    <property type="evidence" value="ECO:0007669"/>
    <property type="project" value="InterPro"/>
</dbReference>
<proteinExistence type="inferred from homology"/>
<feature type="repeat" description="Solcar" evidence="10">
    <location>
        <begin position="13"/>
        <end position="136"/>
    </location>
</feature>
<keyword evidence="3 11" id="KW-0813">Transport</keyword>
<evidence type="ECO:0000256" key="10">
    <source>
        <dbReference type="PROSITE-ProRule" id="PRU00282"/>
    </source>
</evidence>
<evidence type="ECO:0000256" key="6">
    <source>
        <dbReference type="ARBA" id="ARBA00022792"/>
    </source>
</evidence>
<dbReference type="AlphaFoldDB" id="A0AAV5QDM6"/>
<evidence type="ECO:0000256" key="5">
    <source>
        <dbReference type="ARBA" id="ARBA00022737"/>
    </source>
</evidence>